<dbReference type="GO" id="GO:0070069">
    <property type="term" value="C:cytochrome complex"/>
    <property type="evidence" value="ECO:0007669"/>
    <property type="project" value="TreeGrafter"/>
</dbReference>
<feature type="transmembrane region" description="Helical" evidence="12">
    <location>
        <begin position="296"/>
        <end position="319"/>
    </location>
</feature>
<dbReference type="InterPro" id="IPR003317">
    <property type="entry name" value="Cyt-d_oxidase_su2"/>
</dbReference>
<dbReference type="NCBIfam" id="TIGR00203">
    <property type="entry name" value="cydB"/>
    <property type="match status" value="1"/>
</dbReference>
<comment type="caution">
    <text evidence="13">The sequence shown here is derived from an EMBL/GenBank/DDBJ whole genome shotgun (WGS) entry which is preliminary data.</text>
</comment>
<evidence type="ECO:0000313" key="13">
    <source>
        <dbReference type="EMBL" id="MBB5751289.1"/>
    </source>
</evidence>
<reference evidence="13 14" key="1">
    <citation type="submission" date="2020-08" db="EMBL/GenBank/DDBJ databases">
        <title>Genomic Encyclopedia of Type Strains, Phase IV (KMG-IV): sequencing the most valuable type-strain genomes for metagenomic binning, comparative biology and taxonomic classification.</title>
        <authorList>
            <person name="Goeker M."/>
        </authorList>
    </citation>
    <scope>NUCLEOTIDE SEQUENCE [LARGE SCALE GENOMIC DNA]</scope>
    <source>
        <strain evidence="13 14">DSM 16268</strain>
    </source>
</reference>
<comment type="subcellular location">
    <subcellularLocation>
        <location evidence="1">Cell membrane</location>
        <topology evidence="1">Multi-pass membrane protein</topology>
    </subcellularLocation>
</comment>
<organism evidence="13 14">
    <name type="scientific">Prosthecomicrobium pneumaticum</name>
    <dbReference type="NCBI Taxonomy" id="81895"/>
    <lineage>
        <taxon>Bacteria</taxon>
        <taxon>Pseudomonadati</taxon>
        <taxon>Pseudomonadota</taxon>
        <taxon>Alphaproteobacteria</taxon>
        <taxon>Hyphomicrobiales</taxon>
        <taxon>Kaistiaceae</taxon>
        <taxon>Prosthecomicrobium</taxon>
    </lineage>
</organism>
<evidence type="ECO:0000256" key="12">
    <source>
        <dbReference type="SAM" id="Phobius"/>
    </source>
</evidence>
<dbReference type="EC" id="1.10.3.-" evidence="13"/>
<keyword evidence="3" id="KW-0813">Transport</keyword>
<name>A0A7W9FKS8_9HYPH</name>
<feature type="transmembrane region" description="Helical" evidence="12">
    <location>
        <begin position="13"/>
        <end position="40"/>
    </location>
</feature>
<feature type="transmembrane region" description="Helical" evidence="12">
    <location>
        <begin position="268"/>
        <end position="289"/>
    </location>
</feature>
<proteinExistence type="inferred from homology"/>
<feature type="transmembrane region" description="Helical" evidence="12">
    <location>
        <begin position="82"/>
        <end position="104"/>
    </location>
</feature>
<keyword evidence="10" id="KW-0408">Iron</keyword>
<comment type="similarity">
    <text evidence="2">Belongs to the cytochrome ubiquinol oxidase subunit 2 family.</text>
</comment>
<dbReference type="Proteomes" id="UP000523821">
    <property type="component" value="Unassembled WGS sequence"/>
</dbReference>
<evidence type="ECO:0000256" key="10">
    <source>
        <dbReference type="ARBA" id="ARBA00023004"/>
    </source>
</evidence>
<feature type="transmembrane region" description="Helical" evidence="12">
    <location>
        <begin position="206"/>
        <end position="228"/>
    </location>
</feature>
<evidence type="ECO:0000256" key="4">
    <source>
        <dbReference type="ARBA" id="ARBA00022475"/>
    </source>
</evidence>
<evidence type="ECO:0000256" key="8">
    <source>
        <dbReference type="ARBA" id="ARBA00022982"/>
    </source>
</evidence>
<evidence type="ECO:0000256" key="1">
    <source>
        <dbReference type="ARBA" id="ARBA00004651"/>
    </source>
</evidence>
<feature type="transmembrane region" description="Helical" evidence="12">
    <location>
        <begin position="125"/>
        <end position="149"/>
    </location>
</feature>
<evidence type="ECO:0000256" key="2">
    <source>
        <dbReference type="ARBA" id="ARBA00007543"/>
    </source>
</evidence>
<keyword evidence="9 12" id="KW-1133">Transmembrane helix</keyword>
<dbReference type="GO" id="GO:0005886">
    <property type="term" value="C:plasma membrane"/>
    <property type="evidence" value="ECO:0007669"/>
    <property type="project" value="UniProtKB-SubCell"/>
</dbReference>
<dbReference type="EMBL" id="JACHOO010000001">
    <property type="protein sequence ID" value="MBB5751289.1"/>
    <property type="molecule type" value="Genomic_DNA"/>
</dbReference>
<evidence type="ECO:0000256" key="9">
    <source>
        <dbReference type="ARBA" id="ARBA00022989"/>
    </source>
</evidence>
<evidence type="ECO:0000256" key="5">
    <source>
        <dbReference type="ARBA" id="ARBA00022617"/>
    </source>
</evidence>
<dbReference type="PANTHER" id="PTHR43141:SF5">
    <property type="entry name" value="CYTOCHROME BD-I UBIQUINOL OXIDASE SUBUNIT 2"/>
    <property type="match status" value="1"/>
</dbReference>
<dbReference type="PIRSF" id="PIRSF000267">
    <property type="entry name" value="Cyt_oxidse_sub2"/>
    <property type="match status" value="1"/>
</dbReference>
<keyword evidence="13" id="KW-0560">Oxidoreductase</keyword>
<keyword evidence="6 12" id="KW-0812">Transmembrane</keyword>
<evidence type="ECO:0000256" key="6">
    <source>
        <dbReference type="ARBA" id="ARBA00022692"/>
    </source>
</evidence>
<dbReference type="GO" id="GO:0009055">
    <property type="term" value="F:electron transfer activity"/>
    <property type="evidence" value="ECO:0007669"/>
    <property type="project" value="TreeGrafter"/>
</dbReference>
<dbReference type="Pfam" id="PF02322">
    <property type="entry name" value="Cyt_bd_oxida_II"/>
    <property type="match status" value="1"/>
</dbReference>
<evidence type="ECO:0000313" key="14">
    <source>
        <dbReference type="Proteomes" id="UP000523821"/>
    </source>
</evidence>
<keyword evidence="5" id="KW-0349">Heme</keyword>
<protein>
    <submittedName>
        <fullName evidence="13">Cytochrome d ubiquinol oxidase subunit II</fullName>
        <ecNumber evidence="13">1.10.3.-</ecNumber>
    </submittedName>
</protein>
<dbReference type="GO" id="GO:0046872">
    <property type="term" value="F:metal ion binding"/>
    <property type="evidence" value="ECO:0007669"/>
    <property type="project" value="UniProtKB-KW"/>
</dbReference>
<dbReference type="AlphaFoldDB" id="A0A7W9FKS8"/>
<evidence type="ECO:0000256" key="3">
    <source>
        <dbReference type="ARBA" id="ARBA00022448"/>
    </source>
</evidence>
<dbReference type="RefSeq" id="WP_183851856.1">
    <property type="nucleotide sequence ID" value="NZ_JACHOO010000001.1"/>
</dbReference>
<dbReference type="PANTHER" id="PTHR43141">
    <property type="entry name" value="CYTOCHROME BD2 SUBUNIT II"/>
    <property type="match status" value="1"/>
</dbReference>
<accession>A0A7W9FKS8</accession>
<dbReference type="GO" id="GO:0016682">
    <property type="term" value="F:oxidoreductase activity, acting on diphenols and related substances as donors, oxygen as acceptor"/>
    <property type="evidence" value="ECO:0007669"/>
    <property type="project" value="TreeGrafter"/>
</dbReference>
<keyword evidence="8" id="KW-0249">Electron transport</keyword>
<keyword evidence="4" id="KW-1003">Cell membrane</keyword>
<evidence type="ECO:0000256" key="7">
    <source>
        <dbReference type="ARBA" id="ARBA00022723"/>
    </source>
</evidence>
<gene>
    <name evidence="13" type="ORF">GGQ63_000332</name>
</gene>
<sequence>MDLIPFDYATLRLVWWLLLGVLLIGFAIMDGFDLGVAALLPFTARSDDERRVVLNTIGPVWEGNQIWLVLGGGAIFAAWPPLYAVSFSGFYIAMILILFALILRPVGFTFRSQISNPRWRSVWDWALFVSGAVPALVFGVAVGNVLQGVPFRLDDTLRPFYEGNFFQLLNPFALLAGLVSLSMLVMHGAGMLVWKTEGPIQARARTYGGLAALAVIALFLLAGLWVWIGIDGYVITSAVVGDGPSNPLAKTVEMQAGAWLAAYTTRPWTMAAPILGLAGAAIAFLAFLARREVLPFLASAVSILGIISTVGLAMFPVILPSSIDPRSSLTVFDASSSHYTLWMMVLATVVFLPIVLAYTAFVYRVMRGKVTAASVADNHHSY</sequence>
<keyword evidence="7" id="KW-0479">Metal-binding</keyword>
<evidence type="ECO:0000256" key="11">
    <source>
        <dbReference type="ARBA" id="ARBA00023136"/>
    </source>
</evidence>
<keyword evidence="14" id="KW-1185">Reference proteome</keyword>
<feature type="transmembrane region" description="Helical" evidence="12">
    <location>
        <begin position="339"/>
        <end position="361"/>
    </location>
</feature>
<dbReference type="GO" id="GO:0019646">
    <property type="term" value="P:aerobic electron transport chain"/>
    <property type="evidence" value="ECO:0007669"/>
    <property type="project" value="TreeGrafter"/>
</dbReference>
<keyword evidence="11 12" id="KW-0472">Membrane</keyword>
<feature type="transmembrane region" description="Helical" evidence="12">
    <location>
        <begin position="169"/>
        <end position="194"/>
    </location>
</feature>